<comment type="subcellular location">
    <subcellularLocation>
        <location evidence="1">Nucleus</location>
    </subcellularLocation>
</comment>
<evidence type="ECO:0000313" key="9">
    <source>
        <dbReference type="EMBL" id="UYV75140.1"/>
    </source>
</evidence>
<dbReference type="SMART" id="SM00355">
    <property type="entry name" value="ZnF_C2H2"/>
    <property type="match status" value="5"/>
</dbReference>
<feature type="domain" description="C2H2-type" evidence="8">
    <location>
        <begin position="276"/>
        <end position="303"/>
    </location>
</feature>
<dbReference type="PANTHER" id="PTHR24394">
    <property type="entry name" value="ZINC FINGER PROTEIN"/>
    <property type="match status" value="1"/>
</dbReference>
<feature type="domain" description="C2H2-type" evidence="8">
    <location>
        <begin position="220"/>
        <end position="247"/>
    </location>
</feature>
<dbReference type="SUPFAM" id="SSF57667">
    <property type="entry name" value="beta-beta-alpha zinc fingers"/>
    <property type="match status" value="3"/>
</dbReference>
<feature type="domain" description="C2H2-type" evidence="8">
    <location>
        <begin position="248"/>
        <end position="275"/>
    </location>
</feature>
<name>A0ABY6L5W0_9ARAC</name>
<proteinExistence type="predicted"/>
<evidence type="ECO:0000256" key="5">
    <source>
        <dbReference type="ARBA" id="ARBA00022833"/>
    </source>
</evidence>
<evidence type="ECO:0000256" key="1">
    <source>
        <dbReference type="ARBA" id="ARBA00004123"/>
    </source>
</evidence>
<dbReference type="InterPro" id="IPR036236">
    <property type="entry name" value="Znf_C2H2_sf"/>
</dbReference>
<evidence type="ECO:0000259" key="8">
    <source>
        <dbReference type="PROSITE" id="PS50157"/>
    </source>
</evidence>
<keyword evidence="6" id="KW-0539">Nucleus</keyword>
<dbReference type="Proteomes" id="UP001235939">
    <property type="component" value="Chromosome 12"/>
</dbReference>
<evidence type="ECO:0000256" key="3">
    <source>
        <dbReference type="ARBA" id="ARBA00022737"/>
    </source>
</evidence>
<evidence type="ECO:0000256" key="2">
    <source>
        <dbReference type="ARBA" id="ARBA00022723"/>
    </source>
</evidence>
<evidence type="ECO:0000256" key="6">
    <source>
        <dbReference type="ARBA" id="ARBA00023242"/>
    </source>
</evidence>
<sequence length="348" mass="40893">MLDEPEEWTKLLSATNPAETLTFLEYVALDEELEICGSPELEEKKKKKQKTMRGEVIAALETLQKLSKTSADIDVHFEDDLDKIRRECLKQCPIKYHQKTITDFLKPAEKTQIWDILCILHMESGHICSRNGEPVKCKDSYLYDTRFIKDILFNTHKNTVEKHFTCFISNFRKIYKKCSIIHQRKHAGEKLKFCPNCEYSTKRTSNLKSPIKIHTDEKLHQCPHCDHRTMQLGSLKRHIRTHTSERPHLCPHCDYRTNHPSDSKKHIRTHTDEKPYLCPHCDYRAISSSTLRRHIRTHTGERPHLCPHCDYRTNHTGGLKCHIRTHTGEKPYLCPFQSFLLQPKINPY</sequence>
<dbReference type="Gene3D" id="3.30.160.60">
    <property type="entry name" value="Classic Zinc Finger"/>
    <property type="match status" value="5"/>
</dbReference>
<evidence type="ECO:0000256" key="4">
    <source>
        <dbReference type="ARBA" id="ARBA00022771"/>
    </source>
</evidence>
<evidence type="ECO:0000256" key="7">
    <source>
        <dbReference type="PROSITE-ProRule" id="PRU00042"/>
    </source>
</evidence>
<feature type="domain" description="C2H2-type" evidence="8">
    <location>
        <begin position="304"/>
        <end position="331"/>
    </location>
</feature>
<keyword evidence="2" id="KW-0479">Metal-binding</keyword>
<protein>
    <recommendedName>
        <fullName evidence="8">C2H2-type domain-containing protein</fullName>
    </recommendedName>
</protein>
<evidence type="ECO:0000313" key="10">
    <source>
        <dbReference type="Proteomes" id="UP001235939"/>
    </source>
</evidence>
<keyword evidence="5" id="KW-0862">Zinc</keyword>
<keyword evidence="3" id="KW-0677">Repeat</keyword>
<dbReference type="EMBL" id="CP092874">
    <property type="protein sequence ID" value="UYV75140.1"/>
    <property type="molecule type" value="Genomic_DNA"/>
</dbReference>
<organism evidence="9 10">
    <name type="scientific">Cordylochernes scorpioides</name>
    <dbReference type="NCBI Taxonomy" id="51811"/>
    <lineage>
        <taxon>Eukaryota</taxon>
        <taxon>Metazoa</taxon>
        <taxon>Ecdysozoa</taxon>
        <taxon>Arthropoda</taxon>
        <taxon>Chelicerata</taxon>
        <taxon>Arachnida</taxon>
        <taxon>Pseudoscorpiones</taxon>
        <taxon>Cheliferoidea</taxon>
        <taxon>Chernetidae</taxon>
        <taxon>Cordylochernes</taxon>
    </lineage>
</organism>
<dbReference type="PANTHER" id="PTHR24394:SF29">
    <property type="entry name" value="MYONEURIN"/>
    <property type="match status" value="1"/>
</dbReference>
<reference evidence="9 10" key="1">
    <citation type="submission" date="2022-01" db="EMBL/GenBank/DDBJ databases">
        <title>A chromosomal length assembly of Cordylochernes scorpioides.</title>
        <authorList>
            <person name="Zeh D."/>
            <person name="Zeh J."/>
        </authorList>
    </citation>
    <scope>NUCLEOTIDE SEQUENCE [LARGE SCALE GENOMIC DNA]</scope>
    <source>
        <strain evidence="9">IN4F17</strain>
        <tissue evidence="9">Whole Body</tissue>
    </source>
</reference>
<accession>A0ABY6L5W0</accession>
<dbReference type="InterPro" id="IPR013087">
    <property type="entry name" value="Znf_C2H2_type"/>
</dbReference>
<gene>
    <name evidence="9" type="ORF">LAZ67_12002609</name>
</gene>
<dbReference type="PROSITE" id="PS50157">
    <property type="entry name" value="ZINC_FINGER_C2H2_2"/>
    <property type="match status" value="4"/>
</dbReference>
<keyword evidence="10" id="KW-1185">Reference proteome</keyword>
<keyword evidence="4 7" id="KW-0863">Zinc-finger</keyword>